<evidence type="ECO:0000313" key="1">
    <source>
        <dbReference type="EMBL" id="CAE7358327.1"/>
    </source>
</evidence>
<dbReference type="EMBL" id="CAJNIZ010014136">
    <property type="protein sequence ID" value="CAE7358327.1"/>
    <property type="molecule type" value="Genomic_DNA"/>
</dbReference>
<sequence length="272" mass="29761">PPMIDGLPPIAVAKVAELSASQLAAHGLEGVLRWKIEYEPFWAEFFQRLTDVLDEVSVGDALQLVRVFAQLRSVHLDSVAACVAKVCDAEAEILLDLKETDLAYGAEALATMQETEALAVVLRVLASRVYRLEIPLATRLLDACRQVLTHDTGTTAQERMIEASSAESSDFADALCRAVVEKEDMPYKQVVEVAEATARLAEANLYRIEPRCGLEILFQHALRRGRTETTVGSADVERLVVAARSSCKSQVAALQKLQQQKVQNATSDVLAE</sequence>
<dbReference type="Proteomes" id="UP000649617">
    <property type="component" value="Unassembled WGS sequence"/>
</dbReference>
<feature type="non-terminal residue" evidence="1">
    <location>
        <position position="272"/>
    </location>
</feature>
<evidence type="ECO:0000313" key="2">
    <source>
        <dbReference type="Proteomes" id="UP000649617"/>
    </source>
</evidence>
<dbReference type="AlphaFoldDB" id="A0A812PGI9"/>
<reference evidence="1" key="1">
    <citation type="submission" date="2021-02" db="EMBL/GenBank/DDBJ databases">
        <authorList>
            <person name="Dougan E. K."/>
            <person name="Rhodes N."/>
            <person name="Thang M."/>
            <person name="Chan C."/>
        </authorList>
    </citation>
    <scope>NUCLEOTIDE SEQUENCE</scope>
</reference>
<comment type="caution">
    <text evidence="1">The sequence shown here is derived from an EMBL/GenBank/DDBJ whole genome shotgun (WGS) entry which is preliminary data.</text>
</comment>
<accession>A0A812PGI9</accession>
<keyword evidence="2" id="KW-1185">Reference proteome</keyword>
<proteinExistence type="predicted"/>
<name>A0A812PGI9_SYMPI</name>
<dbReference type="OrthoDB" id="10541137at2759"/>
<protein>
    <submittedName>
        <fullName evidence="1">Uncharacterized protein</fullName>
    </submittedName>
</protein>
<gene>
    <name evidence="1" type="ORF">SPIL2461_LOCUS8545</name>
</gene>
<organism evidence="1 2">
    <name type="scientific">Symbiodinium pilosum</name>
    <name type="common">Dinoflagellate</name>
    <dbReference type="NCBI Taxonomy" id="2952"/>
    <lineage>
        <taxon>Eukaryota</taxon>
        <taxon>Sar</taxon>
        <taxon>Alveolata</taxon>
        <taxon>Dinophyceae</taxon>
        <taxon>Suessiales</taxon>
        <taxon>Symbiodiniaceae</taxon>
        <taxon>Symbiodinium</taxon>
    </lineage>
</organism>